<keyword evidence="1" id="KW-0472">Membrane</keyword>
<keyword evidence="1" id="KW-1133">Transmembrane helix</keyword>
<gene>
    <name evidence="2" type="ORF">EV192_111186</name>
</gene>
<feature type="transmembrane region" description="Helical" evidence="1">
    <location>
        <begin position="12"/>
        <end position="32"/>
    </location>
</feature>
<accession>A0A4R2J675</accession>
<comment type="caution">
    <text evidence="2">The sequence shown here is derived from an EMBL/GenBank/DDBJ whole genome shotgun (WGS) entry which is preliminary data.</text>
</comment>
<sequence>MTPDGFIRPIRDIIVLLAGLSAVVILALSGEIHDGETIAALSAVLSTALGTRAVDKHVSNSEKT</sequence>
<evidence type="ECO:0000313" key="3">
    <source>
        <dbReference type="Proteomes" id="UP000295680"/>
    </source>
</evidence>
<organism evidence="2 3">
    <name type="scientific">Actinocrispum wychmicini</name>
    <dbReference type="NCBI Taxonomy" id="1213861"/>
    <lineage>
        <taxon>Bacteria</taxon>
        <taxon>Bacillati</taxon>
        <taxon>Actinomycetota</taxon>
        <taxon>Actinomycetes</taxon>
        <taxon>Pseudonocardiales</taxon>
        <taxon>Pseudonocardiaceae</taxon>
        <taxon>Actinocrispum</taxon>
    </lineage>
</organism>
<dbReference type="EMBL" id="SLWS01000011">
    <property type="protein sequence ID" value="TCO52992.1"/>
    <property type="molecule type" value="Genomic_DNA"/>
</dbReference>
<proteinExistence type="predicted"/>
<dbReference type="AlphaFoldDB" id="A0A4R2J675"/>
<name>A0A4R2J675_9PSEU</name>
<dbReference type="RefSeq" id="WP_132123971.1">
    <property type="nucleotide sequence ID" value="NZ_SLWS01000011.1"/>
</dbReference>
<evidence type="ECO:0000256" key="1">
    <source>
        <dbReference type="SAM" id="Phobius"/>
    </source>
</evidence>
<keyword evidence="3" id="KW-1185">Reference proteome</keyword>
<evidence type="ECO:0008006" key="4">
    <source>
        <dbReference type="Google" id="ProtNLM"/>
    </source>
</evidence>
<keyword evidence="1" id="KW-0812">Transmembrane</keyword>
<protein>
    <recommendedName>
        <fullName evidence="4">Holin</fullName>
    </recommendedName>
</protein>
<evidence type="ECO:0000313" key="2">
    <source>
        <dbReference type="EMBL" id="TCO52992.1"/>
    </source>
</evidence>
<reference evidence="2 3" key="1">
    <citation type="submission" date="2019-03" db="EMBL/GenBank/DDBJ databases">
        <title>Genomic Encyclopedia of Type Strains, Phase IV (KMG-IV): sequencing the most valuable type-strain genomes for metagenomic binning, comparative biology and taxonomic classification.</title>
        <authorList>
            <person name="Goeker M."/>
        </authorList>
    </citation>
    <scope>NUCLEOTIDE SEQUENCE [LARGE SCALE GENOMIC DNA]</scope>
    <source>
        <strain evidence="2 3">DSM 45934</strain>
    </source>
</reference>
<dbReference type="Proteomes" id="UP000295680">
    <property type="component" value="Unassembled WGS sequence"/>
</dbReference>